<reference evidence="9 10" key="1">
    <citation type="journal article" date="2022" name="Hortic Res">
        <title>The genome of Dioscorea zingiberensis sheds light on the biosynthesis, origin and evolution of the medicinally important diosgenin saponins.</title>
        <authorList>
            <person name="Li Y."/>
            <person name="Tan C."/>
            <person name="Li Z."/>
            <person name="Guo J."/>
            <person name="Li S."/>
            <person name="Chen X."/>
            <person name="Wang C."/>
            <person name="Dai X."/>
            <person name="Yang H."/>
            <person name="Song W."/>
            <person name="Hou L."/>
            <person name="Xu J."/>
            <person name="Tong Z."/>
            <person name="Xu A."/>
            <person name="Yuan X."/>
            <person name="Wang W."/>
            <person name="Yang Q."/>
            <person name="Chen L."/>
            <person name="Sun Z."/>
            <person name="Wang K."/>
            <person name="Pan B."/>
            <person name="Chen J."/>
            <person name="Bao Y."/>
            <person name="Liu F."/>
            <person name="Qi X."/>
            <person name="Gang D.R."/>
            <person name="Wen J."/>
            <person name="Li J."/>
        </authorList>
    </citation>
    <scope>NUCLEOTIDE SEQUENCE [LARGE SCALE GENOMIC DNA]</scope>
    <source>
        <strain evidence="9">Dzin_1.0</strain>
    </source>
</reference>
<evidence type="ECO:0000256" key="2">
    <source>
        <dbReference type="ARBA" id="ARBA00022618"/>
    </source>
</evidence>
<dbReference type="SMART" id="SM00385">
    <property type="entry name" value="CYCLIN"/>
    <property type="match status" value="1"/>
</dbReference>
<evidence type="ECO:0000256" key="3">
    <source>
        <dbReference type="ARBA" id="ARBA00023127"/>
    </source>
</evidence>
<feature type="domain" description="Cyclin C-terminal" evidence="8">
    <location>
        <begin position="121"/>
        <end position="229"/>
    </location>
</feature>
<keyword evidence="4" id="KW-0131">Cell cycle</keyword>
<dbReference type="FunFam" id="1.10.472.10:FF:000060">
    <property type="entry name" value="D6-type cyclin"/>
    <property type="match status" value="1"/>
</dbReference>
<dbReference type="Proteomes" id="UP001085076">
    <property type="component" value="Unassembled WGS sequence"/>
</dbReference>
<sequence length="264" mass="28858">MPSSDYLLSLNPTPRHDAVSWILKVSELYHFRPVTACLAVNYLDRFLSSHSLPEQTGKGGGWPLQLLAVACVSVAAKMEETHVPLLLDLQVLEPRFVFEPRTIRRMELLLMAALRWRMRAITPFDFLDAASSVLPSAARRRCAELILETSRVVDFLGFPPSVIAGAAIVCAGREIGDSSSVDDADLLRFLGDSESVRGCRQLMEEYLIDTCPFLGGKPCSEPITPRSPSGVLDAAECGGCSSDKSSSSASQAEPPSKRRRIGHR</sequence>
<dbReference type="EMBL" id="JAGGNH010000034">
    <property type="protein sequence ID" value="KAJ0961237.1"/>
    <property type="molecule type" value="Genomic_DNA"/>
</dbReference>
<protein>
    <submittedName>
        <fullName evidence="9">Uncharacterized protein</fullName>
    </submittedName>
</protein>
<evidence type="ECO:0000256" key="4">
    <source>
        <dbReference type="ARBA" id="ARBA00023306"/>
    </source>
</evidence>
<dbReference type="CDD" id="cd20543">
    <property type="entry name" value="CYCLIN_AtCycD-like_rpt1"/>
    <property type="match status" value="1"/>
</dbReference>
<keyword evidence="3 5" id="KW-0195">Cyclin</keyword>
<feature type="region of interest" description="Disordered" evidence="6">
    <location>
        <begin position="225"/>
        <end position="264"/>
    </location>
</feature>
<dbReference type="InterPro" id="IPR013763">
    <property type="entry name" value="Cyclin-like_dom"/>
</dbReference>
<dbReference type="InterPro" id="IPR004367">
    <property type="entry name" value="Cyclin_C-dom"/>
</dbReference>
<evidence type="ECO:0000256" key="5">
    <source>
        <dbReference type="RuleBase" id="RU000383"/>
    </source>
</evidence>
<evidence type="ECO:0000259" key="7">
    <source>
        <dbReference type="SMART" id="SM00385"/>
    </source>
</evidence>
<gene>
    <name evidence="9" type="ORF">J5N97_000783</name>
</gene>
<dbReference type="GO" id="GO:0051301">
    <property type="term" value="P:cell division"/>
    <property type="evidence" value="ECO:0007669"/>
    <property type="project" value="UniProtKB-KW"/>
</dbReference>
<dbReference type="AlphaFoldDB" id="A0A9D5BUU6"/>
<dbReference type="OrthoDB" id="5590282at2759"/>
<comment type="caution">
    <text evidence="9">The sequence shown here is derived from an EMBL/GenBank/DDBJ whole genome shotgun (WGS) entry which is preliminary data.</text>
</comment>
<evidence type="ECO:0000313" key="10">
    <source>
        <dbReference type="Proteomes" id="UP001085076"/>
    </source>
</evidence>
<feature type="domain" description="Cyclin-like" evidence="7">
    <location>
        <begin position="20"/>
        <end position="112"/>
    </location>
</feature>
<dbReference type="InterPro" id="IPR006671">
    <property type="entry name" value="Cyclin_N"/>
</dbReference>
<dbReference type="Pfam" id="PF02984">
    <property type="entry name" value="Cyclin_C"/>
    <property type="match status" value="1"/>
</dbReference>
<dbReference type="InterPro" id="IPR039361">
    <property type="entry name" value="Cyclin"/>
</dbReference>
<organism evidence="9 10">
    <name type="scientific">Dioscorea zingiberensis</name>
    <dbReference type="NCBI Taxonomy" id="325984"/>
    <lineage>
        <taxon>Eukaryota</taxon>
        <taxon>Viridiplantae</taxon>
        <taxon>Streptophyta</taxon>
        <taxon>Embryophyta</taxon>
        <taxon>Tracheophyta</taxon>
        <taxon>Spermatophyta</taxon>
        <taxon>Magnoliopsida</taxon>
        <taxon>Liliopsida</taxon>
        <taxon>Dioscoreales</taxon>
        <taxon>Dioscoreaceae</taxon>
        <taxon>Dioscorea</taxon>
    </lineage>
</organism>
<dbReference type="PROSITE" id="PS00292">
    <property type="entry name" value="CYCLINS"/>
    <property type="match status" value="1"/>
</dbReference>
<dbReference type="InterPro" id="IPR036915">
    <property type="entry name" value="Cyclin-like_sf"/>
</dbReference>
<dbReference type="PANTHER" id="PTHR10177">
    <property type="entry name" value="CYCLINS"/>
    <property type="match status" value="1"/>
</dbReference>
<dbReference type="InterPro" id="IPR048258">
    <property type="entry name" value="Cyclins_cyclin-box"/>
</dbReference>
<name>A0A9D5BUU6_9LILI</name>
<dbReference type="SUPFAM" id="SSF47954">
    <property type="entry name" value="Cyclin-like"/>
    <property type="match status" value="1"/>
</dbReference>
<evidence type="ECO:0000313" key="9">
    <source>
        <dbReference type="EMBL" id="KAJ0961237.1"/>
    </source>
</evidence>
<dbReference type="SMART" id="SM01332">
    <property type="entry name" value="Cyclin_C"/>
    <property type="match status" value="1"/>
</dbReference>
<accession>A0A9D5BUU6</accession>
<dbReference type="CDD" id="cd20544">
    <property type="entry name" value="CYCLIN_AtCycD-like_rpt2"/>
    <property type="match status" value="1"/>
</dbReference>
<comment type="similarity">
    <text evidence="1">Belongs to the cyclin family. Cyclin D subfamily.</text>
</comment>
<keyword evidence="10" id="KW-1185">Reference proteome</keyword>
<dbReference type="Gene3D" id="1.10.472.10">
    <property type="entry name" value="Cyclin-like"/>
    <property type="match status" value="2"/>
</dbReference>
<evidence type="ECO:0000259" key="8">
    <source>
        <dbReference type="SMART" id="SM01332"/>
    </source>
</evidence>
<proteinExistence type="inferred from homology"/>
<evidence type="ECO:0000256" key="6">
    <source>
        <dbReference type="SAM" id="MobiDB-lite"/>
    </source>
</evidence>
<feature type="compositionally biased region" description="Low complexity" evidence="6">
    <location>
        <begin position="236"/>
        <end position="254"/>
    </location>
</feature>
<evidence type="ECO:0000256" key="1">
    <source>
        <dbReference type="ARBA" id="ARBA00009065"/>
    </source>
</evidence>
<dbReference type="Pfam" id="PF00134">
    <property type="entry name" value="Cyclin_N"/>
    <property type="match status" value="1"/>
</dbReference>
<keyword evidence="2" id="KW-0132">Cell division</keyword>